<reference evidence="1" key="1">
    <citation type="journal article" date="2015" name="Nature">
        <title>Complex archaea that bridge the gap between prokaryotes and eukaryotes.</title>
        <authorList>
            <person name="Spang A."/>
            <person name="Saw J.H."/>
            <person name="Jorgensen S.L."/>
            <person name="Zaremba-Niedzwiedzka K."/>
            <person name="Martijn J."/>
            <person name="Lind A.E."/>
            <person name="van Eijk R."/>
            <person name="Schleper C."/>
            <person name="Guy L."/>
            <person name="Ettema T.J."/>
        </authorList>
    </citation>
    <scope>NUCLEOTIDE SEQUENCE</scope>
</reference>
<name>A0A0F9FEC6_9ZZZZ</name>
<feature type="non-terminal residue" evidence="1">
    <location>
        <position position="1"/>
    </location>
</feature>
<sequence length="58" mass="6473">WARLLAKVYEVHPFTCPKCQIDMSIIAVIMDPEEINKILQHLVKVGRSPPGINTASLS</sequence>
<comment type="caution">
    <text evidence="1">The sequence shown here is derived from an EMBL/GenBank/DDBJ whole genome shotgun (WGS) entry which is preliminary data.</text>
</comment>
<proteinExistence type="predicted"/>
<organism evidence="1">
    <name type="scientific">marine sediment metagenome</name>
    <dbReference type="NCBI Taxonomy" id="412755"/>
    <lineage>
        <taxon>unclassified sequences</taxon>
        <taxon>metagenomes</taxon>
        <taxon>ecological metagenomes</taxon>
    </lineage>
</organism>
<evidence type="ECO:0000313" key="1">
    <source>
        <dbReference type="EMBL" id="KKL84618.1"/>
    </source>
</evidence>
<protein>
    <submittedName>
        <fullName evidence="1">Uncharacterized protein</fullName>
    </submittedName>
</protein>
<dbReference type="EMBL" id="LAZR01021652">
    <property type="protein sequence ID" value="KKL84618.1"/>
    <property type="molecule type" value="Genomic_DNA"/>
</dbReference>
<accession>A0A0F9FEC6</accession>
<dbReference type="AlphaFoldDB" id="A0A0F9FEC6"/>
<gene>
    <name evidence="1" type="ORF">LCGC14_1962940</name>
</gene>